<keyword evidence="2" id="KW-0645">Protease</keyword>
<evidence type="ECO:0000259" key="7">
    <source>
        <dbReference type="PROSITE" id="PS51935"/>
    </source>
</evidence>
<evidence type="ECO:0000313" key="8">
    <source>
        <dbReference type="EMBL" id="WMX46270.1"/>
    </source>
</evidence>
<evidence type="ECO:0000256" key="5">
    <source>
        <dbReference type="SAM" id="MobiDB-lite"/>
    </source>
</evidence>
<feature type="region of interest" description="Disordered" evidence="5">
    <location>
        <begin position="125"/>
        <end position="149"/>
    </location>
</feature>
<name>A0ABY9RVS0_9ACTN</name>
<evidence type="ECO:0000256" key="4">
    <source>
        <dbReference type="ARBA" id="ARBA00022807"/>
    </source>
</evidence>
<organism evidence="8 9">
    <name type="scientific">Streptomyces roseicoloratus</name>
    <dbReference type="NCBI Taxonomy" id="2508722"/>
    <lineage>
        <taxon>Bacteria</taxon>
        <taxon>Bacillati</taxon>
        <taxon>Actinomycetota</taxon>
        <taxon>Actinomycetes</taxon>
        <taxon>Kitasatosporales</taxon>
        <taxon>Streptomycetaceae</taxon>
        <taxon>Streptomyces</taxon>
    </lineage>
</organism>
<dbReference type="InterPro" id="IPR006311">
    <property type="entry name" value="TAT_signal"/>
</dbReference>
<feature type="region of interest" description="Disordered" evidence="5">
    <location>
        <begin position="479"/>
        <end position="502"/>
    </location>
</feature>
<dbReference type="RefSeq" id="WP_128984299.1">
    <property type="nucleotide sequence ID" value="NZ_CP133762.1"/>
</dbReference>
<reference evidence="8 9" key="1">
    <citation type="submission" date="2023-09" db="EMBL/GenBank/DDBJ databases">
        <title>Complete genome of Streptomyces roseicoloratus T14.</title>
        <authorList>
            <person name="Bashizi T."/>
            <person name="Kim M.-J."/>
            <person name="Lee G."/>
            <person name="Tagele S.B."/>
            <person name="Shin J.-H."/>
        </authorList>
    </citation>
    <scope>NUCLEOTIDE SEQUENCE [LARGE SCALE GENOMIC DNA]</scope>
    <source>
        <strain evidence="8 9">T14</strain>
    </source>
</reference>
<evidence type="ECO:0000313" key="9">
    <source>
        <dbReference type="Proteomes" id="UP001250858"/>
    </source>
</evidence>
<dbReference type="EMBL" id="CP133762">
    <property type="protein sequence ID" value="WMX46270.1"/>
    <property type="molecule type" value="Genomic_DNA"/>
</dbReference>
<keyword evidence="4" id="KW-0788">Thiol protease</keyword>
<dbReference type="Pfam" id="PF00877">
    <property type="entry name" value="NLPC_P60"/>
    <property type="match status" value="1"/>
</dbReference>
<dbReference type="InterPro" id="IPR000064">
    <property type="entry name" value="NLP_P60_dom"/>
</dbReference>
<dbReference type="Gene3D" id="3.90.1720.10">
    <property type="entry name" value="endopeptidase domain like (from Nostoc punctiforme)"/>
    <property type="match status" value="1"/>
</dbReference>
<accession>A0ABY9RVS0</accession>
<dbReference type="PROSITE" id="PS51318">
    <property type="entry name" value="TAT"/>
    <property type="match status" value="1"/>
</dbReference>
<feature type="domain" description="NlpC/P60" evidence="7">
    <location>
        <begin position="416"/>
        <end position="591"/>
    </location>
</feature>
<gene>
    <name evidence="8" type="ORF">RGF97_17455</name>
</gene>
<evidence type="ECO:0000256" key="6">
    <source>
        <dbReference type="SAM" id="SignalP"/>
    </source>
</evidence>
<keyword evidence="3" id="KW-0378">Hydrolase</keyword>
<dbReference type="PROSITE" id="PS51935">
    <property type="entry name" value="NLPC_P60"/>
    <property type="match status" value="1"/>
</dbReference>
<evidence type="ECO:0000256" key="3">
    <source>
        <dbReference type="ARBA" id="ARBA00022801"/>
    </source>
</evidence>
<keyword evidence="9" id="KW-1185">Reference proteome</keyword>
<feature type="chain" id="PRO_5047549619" evidence="6">
    <location>
        <begin position="31"/>
        <end position="591"/>
    </location>
</feature>
<comment type="similarity">
    <text evidence="1">Belongs to the peptidase C40 family.</text>
</comment>
<evidence type="ECO:0000256" key="1">
    <source>
        <dbReference type="ARBA" id="ARBA00007074"/>
    </source>
</evidence>
<protein>
    <submittedName>
        <fullName evidence="8">NlpC/P60 family protein</fullName>
    </submittedName>
</protein>
<keyword evidence="6" id="KW-0732">Signal</keyword>
<feature type="region of interest" description="Disordered" evidence="5">
    <location>
        <begin position="548"/>
        <end position="570"/>
    </location>
</feature>
<dbReference type="InterPro" id="IPR038765">
    <property type="entry name" value="Papain-like_cys_pep_sf"/>
</dbReference>
<proteinExistence type="inferred from homology"/>
<dbReference type="Proteomes" id="UP001250858">
    <property type="component" value="Chromosome"/>
</dbReference>
<feature type="signal peptide" evidence="6">
    <location>
        <begin position="1"/>
        <end position="30"/>
    </location>
</feature>
<dbReference type="SUPFAM" id="SSF54001">
    <property type="entry name" value="Cysteine proteinases"/>
    <property type="match status" value="1"/>
</dbReference>
<evidence type="ECO:0000256" key="2">
    <source>
        <dbReference type="ARBA" id="ARBA00022670"/>
    </source>
</evidence>
<sequence>MSAPKFRPSRRSALLALAGATAGGALPPVAAPAAAAADTPAALPWAEPSAPTVPGARMPMLIDPTDPWHFTPRPAGALATRAIAGGLEVSDGGGVLATLTTGARTVTVRGPRRWFTEQKRRVEDSFSRELTGGTTGWGTSPDGGTWWPNSKDDAHVADYKVTAGRAAVTLSATGSSRHAYLSDKGLGDVRARARFSFTQVPVGAPLSLALTFSLKSLDTHYRARLVVTPAREVQLVLEKALDNVVTVLGAPVTVGTGFAAYDHWWVQAEKTGDVLRVRAWKHGVAESALPAWTHSLRDPDGTTALGAGAVGVRAYANSGAQTGVEARVYDFLVEEASWTDPPVVTHDTWVRVLPEPFDGTWTPELEQRVRAWAGDLSPDALAHAAMFLPYASSVTDPARGGAKVLGPSLYSRPDPVTGLRTVGADFQEYAGISWTFPGFPARAPEAEFLGCLDCSGFVRMVYGYHMGIPLLHESAAPDGHGLPRTSAQQSAAGPGVKIADGGTGTVPPLTGLRIGDTVFFDTDEDSDAGGHIGIYLGPDQYGKRRFVSSRKTPNGPTMADVGGKSILDGTPASETAKGDLYTNTLRVIRRF</sequence>